<keyword evidence="1" id="KW-0472">Membrane</keyword>
<dbReference type="InterPro" id="IPR047846">
    <property type="entry name" value="YpdK"/>
</dbReference>
<reference evidence="2 3" key="1">
    <citation type="submission" date="2024-07" db="EMBL/GenBank/DDBJ databases">
        <authorList>
            <person name="Dulla G.F.J."/>
            <person name="Delorm J.G."/>
        </authorList>
    </citation>
    <scope>NUCLEOTIDE SEQUENCE [LARGE SCALE GENOMIC DNA]</scope>
    <source>
        <strain evidence="2 3">JGD 233</strain>
    </source>
</reference>
<gene>
    <name evidence="2" type="primary">ypdK</name>
    <name evidence="2" type="ORF">ABW286_03230</name>
</gene>
<dbReference type="NCBIfam" id="NF033437">
    <property type="entry name" value="YpdK"/>
    <property type="match status" value="1"/>
</dbReference>
<accession>A0ABV3MXB1</accession>
<organism evidence="2 3">
    <name type="scientific">Erwinia papayae</name>
    <dbReference type="NCBI Taxonomy" id="206499"/>
    <lineage>
        <taxon>Bacteria</taxon>
        <taxon>Pseudomonadati</taxon>
        <taxon>Pseudomonadota</taxon>
        <taxon>Gammaproteobacteria</taxon>
        <taxon>Enterobacterales</taxon>
        <taxon>Erwiniaceae</taxon>
        <taxon>Erwinia</taxon>
    </lineage>
</organism>
<comment type="caution">
    <text evidence="2">The sequence shown here is derived from an EMBL/GenBank/DDBJ whole genome shotgun (WGS) entry which is preliminary data.</text>
</comment>
<keyword evidence="3" id="KW-1185">Reference proteome</keyword>
<evidence type="ECO:0000313" key="2">
    <source>
        <dbReference type="EMBL" id="MEW5288209.1"/>
    </source>
</evidence>
<evidence type="ECO:0000256" key="1">
    <source>
        <dbReference type="SAM" id="Phobius"/>
    </source>
</evidence>
<proteinExistence type="predicted"/>
<dbReference type="RefSeq" id="WP_152542785.1">
    <property type="nucleotide sequence ID" value="NZ_JBFKZN010000002.1"/>
</dbReference>
<sequence length="23" mass="2636">MKYALMGVSFILLVWVGTFCLML</sequence>
<keyword evidence="1" id="KW-0812">Transmembrane</keyword>
<name>A0ABV3MXB1_9GAMM</name>
<dbReference type="Proteomes" id="UP001554567">
    <property type="component" value="Unassembled WGS sequence"/>
</dbReference>
<feature type="transmembrane region" description="Helical" evidence="1">
    <location>
        <begin position="6"/>
        <end position="22"/>
    </location>
</feature>
<evidence type="ECO:0000313" key="3">
    <source>
        <dbReference type="Proteomes" id="UP001554567"/>
    </source>
</evidence>
<dbReference type="EMBL" id="JBFKZN010000002">
    <property type="protein sequence ID" value="MEW5288209.1"/>
    <property type="molecule type" value="Genomic_DNA"/>
</dbReference>
<protein>
    <submittedName>
        <fullName evidence="2">Membrane protein YpdK</fullName>
    </submittedName>
</protein>
<keyword evidence="1" id="KW-1133">Transmembrane helix</keyword>